<dbReference type="RefSeq" id="WP_091685999.1">
    <property type="nucleotide sequence ID" value="NZ_BAABFM010000085.1"/>
</dbReference>
<keyword evidence="5 6" id="KW-0269">Exonuclease</keyword>
<gene>
    <name evidence="6" type="primary">xseB</name>
    <name evidence="8" type="ORF">SAMN04489757_11177</name>
</gene>
<evidence type="ECO:0000256" key="4">
    <source>
        <dbReference type="ARBA" id="ARBA00022801"/>
    </source>
</evidence>
<dbReference type="OrthoDB" id="1771251at2"/>
<comment type="catalytic activity">
    <reaction evidence="6">
        <text>Exonucleolytic cleavage in either 5'- to 3'- or 3'- to 5'-direction to yield nucleoside 5'-phosphates.</text>
        <dbReference type="EC" id="3.1.11.6"/>
    </reaction>
</comment>
<dbReference type="Pfam" id="PF02609">
    <property type="entry name" value="Exonuc_VII_S"/>
    <property type="match status" value="1"/>
</dbReference>
<name>A0A1I5EYF2_9FIRM</name>
<reference evidence="8 9" key="1">
    <citation type="submission" date="2016-10" db="EMBL/GenBank/DDBJ databases">
        <authorList>
            <person name="de Groot N.N."/>
        </authorList>
    </citation>
    <scope>NUCLEOTIDE SEQUENCE [LARGE SCALE GENOMIC DNA]</scope>
    <source>
        <strain evidence="8 9">DSM 1283</strain>
    </source>
</reference>
<dbReference type="SUPFAM" id="SSF116842">
    <property type="entry name" value="XseB-like"/>
    <property type="match status" value="1"/>
</dbReference>
<dbReference type="EC" id="3.1.11.6" evidence="6"/>
<proteinExistence type="inferred from homology"/>
<organism evidence="8 9">
    <name type="scientific">Anaerocolumna aminovalerica</name>
    <dbReference type="NCBI Taxonomy" id="1527"/>
    <lineage>
        <taxon>Bacteria</taxon>
        <taxon>Bacillati</taxon>
        <taxon>Bacillota</taxon>
        <taxon>Clostridia</taxon>
        <taxon>Lachnospirales</taxon>
        <taxon>Lachnospiraceae</taxon>
        <taxon>Anaerocolumna</taxon>
    </lineage>
</organism>
<keyword evidence="2 6" id="KW-0963">Cytoplasm</keyword>
<comment type="function">
    <text evidence="6">Bidirectionally degrades single-stranded DNA into large acid-insoluble oligonucleotides, which are then degraded further into small acid-soluble oligonucleotides.</text>
</comment>
<evidence type="ECO:0000256" key="3">
    <source>
        <dbReference type="ARBA" id="ARBA00022722"/>
    </source>
</evidence>
<dbReference type="InterPro" id="IPR037004">
    <property type="entry name" value="Exonuc_VII_ssu_sf"/>
</dbReference>
<evidence type="ECO:0000256" key="7">
    <source>
        <dbReference type="SAM" id="Coils"/>
    </source>
</evidence>
<dbReference type="PANTHER" id="PTHR34137">
    <property type="entry name" value="EXODEOXYRIBONUCLEASE 7 SMALL SUBUNIT"/>
    <property type="match status" value="1"/>
</dbReference>
<dbReference type="GO" id="GO:0008855">
    <property type="term" value="F:exodeoxyribonuclease VII activity"/>
    <property type="evidence" value="ECO:0007669"/>
    <property type="project" value="UniProtKB-UniRule"/>
</dbReference>
<evidence type="ECO:0000256" key="1">
    <source>
        <dbReference type="ARBA" id="ARBA00009998"/>
    </source>
</evidence>
<dbReference type="STRING" id="1527.SAMN04489757_11177"/>
<comment type="subunit">
    <text evidence="6">Heterooligomer composed of large and small subunits.</text>
</comment>
<evidence type="ECO:0000256" key="6">
    <source>
        <dbReference type="HAMAP-Rule" id="MF_00337"/>
    </source>
</evidence>
<evidence type="ECO:0000313" key="9">
    <source>
        <dbReference type="Proteomes" id="UP000198806"/>
    </source>
</evidence>
<keyword evidence="4 6" id="KW-0378">Hydrolase</keyword>
<keyword evidence="3 6" id="KW-0540">Nuclease</keyword>
<dbReference type="NCBIfam" id="TIGR01280">
    <property type="entry name" value="xseB"/>
    <property type="match status" value="1"/>
</dbReference>
<evidence type="ECO:0000313" key="8">
    <source>
        <dbReference type="EMBL" id="SFO16558.1"/>
    </source>
</evidence>
<keyword evidence="7" id="KW-0175">Coiled coil</keyword>
<dbReference type="PIRSF" id="PIRSF006488">
    <property type="entry name" value="Exonuc_VII_S"/>
    <property type="match status" value="1"/>
</dbReference>
<keyword evidence="9" id="KW-1185">Reference proteome</keyword>
<dbReference type="GO" id="GO:0009318">
    <property type="term" value="C:exodeoxyribonuclease VII complex"/>
    <property type="evidence" value="ECO:0007669"/>
    <property type="project" value="UniProtKB-UniRule"/>
</dbReference>
<feature type="coiled-coil region" evidence="7">
    <location>
        <begin position="1"/>
        <end position="35"/>
    </location>
</feature>
<protein>
    <recommendedName>
        <fullName evidence="6">Exodeoxyribonuclease 7 small subunit</fullName>
        <ecNumber evidence="6">3.1.11.6</ecNumber>
    </recommendedName>
    <alternativeName>
        <fullName evidence="6">Exodeoxyribonuclease VII small subunit</fullName>
        <shortName evidence="6">Exonuclease VII small subunit</shortName>
    </alternativeName>
</protein>
<comment type="similarity">
    <text evidence="1 6">Belongs to the XseB family.</text>
</comment>
<dbReference type="GO" id="GO:0006308">
    <property type="term" value="P:DNA catabolic process"/>
    <property type="evidence" value="ECO:0007669"/>
    <property type="project" value="UniProtKB-UniRule"/>
</dbReference>
<accession>A0A1I5EYF2</accession>
<evidence type="ECO:0000256" key="5">
    <source>
        <dbReference type="ARBA" id="ARBA00022839"/>
    </source>
</evidence>
<dbReference type="EMBL" id="FOWD01000011">
    <property type="protein sequence ID" value="SFO16558.1"/>
    <property type="molecule type" value="Genomic_DNA"/>
</dbReference>
<evidence type="ECO:0000256" key="2">
    <source>
        <dbReference type="ARBA" id="ARBA00022490"/>
    </source>
</evidence>
<dbReference type="Gene3D" id="1.10.287.1040">
    <property type="entry name" value="Exonuclease VII, small subunit"/>
    <property type="match status" value="1"/>
</dbReference>
<dbReference type="Proteomes" id="UP000198806">
    <property type="component" value="Unassembled WGS sequence"/>
</dbReference>
<dbReference type="AlphaFoldDB" id="A0A1I5EYF2"/>
<dbReference type="HAMAP" id="MF_00337">
    <property type="entry name" value="Exonuc_7_S"/>
    <property type="match status" value="1"/>
</dbReference>
<comment type="subcellular location">
    <subcellularLocation>
        <location evidence="6">Cytoplasm</location>
    </subcellularLocation>
</comment>
<dbReference type="InterPro" id="IPR003761">
    <property type="entry name" value="Exonuc_VII_S"/>
</dbReference>
<sequence>MKTQEKQNKTLETSFEELQEIIKKLENEEISLEDSFKLYTDGIELLKYCNNSIDKVEKQLIILGENKDSDEL</sequence>
<dbReference type="PANTHER" id="PTHR34137:SF1">
    <property type="entry name" value="EXODEOXYRIBONUCLEASE 7 SMALL SUBUNIT"/>
    <property type="match status" value="1"/>
</dbReference>
<dbReference type="GO" id="GO:0005829">
    <property type="term" value="C:cytosol"/>
    <property type="evidence" value="ECO:0007669"/>
    <property type="project" value="TreeGrafter"/>
</dbReference>